<feature type="region of interest" description="Disordered" evidence="1">
    <location>
        <begin position="72"/>
        <end position="119"/>
    </location>
</feature>
<dbReference type="GO" id="GO:0005768">
    <property type="term" value="C:endosome"/>
    <property type="evidence" value="ECO:0007669"/>
    <property type="project" value="TreeGrafter"/>
</dbReference>
<dbReference type="GeneID" id="106176136"/>
<dbReference type="Pfam" id="PF15019">
    <property type="entry name" value="C9orf72-like"/>
    <property type="match status" value="1"/>
</dbReference>
<keyword evidence="2" id="KW-1185">Reference proteome</keyword>
<evidence type="ECO:0000256" key="1">
    <source>
        <dbReference type="SAM" id="MobiDB-lite"/>
    </source>
</evidence>
<evidence type="ECO:0000313" key="2">
    <source>
        <dbReference type="Proteomes" id="UP000085678"/>
    </source>
</evidence>
<dbReference type="AlphaFoldDB" id="A0A1S3JU23"/>
<feature type="compositionally biased region" description="Low complexity" evidence="1">
    <location>
        <begin position="72"/>
        <end position="86"/>
    </location>
</feature>
<dbReference type="Proteomes" id="UP000085678">
    <property type="component" value="Unplaced"/>
</dbReference>
<name>A0A1S3JU23_LINAN</name>
<dbReference type="PANTHER" id="PTHR31855:SF2">
    <property type="entry name" value="GUANINE NUCLEOTIDE EXCHANGE FACTOR C9ORF72"/>
    <property type="match status" value="1"/>
</dbReference>
<dbReference type="GO" id="GO:0006897">
    <property type="term" value="P:endocytosis"/>
    <property type="evidence" value="ECO:0007669"/>
    <property type="project" value="TreeGrafter"/>
</dbReference>
<dbReference type="STRING" id="7574.A0A1S3JU23"/>
<proteinExistence type="predicted"/>
<dbReference type="PANTHER" id="PTHR31855">
    <property type="entry name" value="GUANINE NUCLEOTIDE EXCHANGE C9ORF72"/>
    <property type="match status" value="1"/>
</dbReference>
<dbReference type="GO" id="GO:0006914">
    <property type="term" value="P:autophagy"/>
    <property type="evidence" value="ECO:0007669"/>
    <property type="project" value="TreeGrafter"/>
</dbReference>
<dbReference type="GO" id="GO:0005085">
    <property type="term" value="F:guanyl-nucleotide exchange factor activity"/>
    <property type="evidence" value="ECO:0007669"/>
    <property type="project" value="InterPro"/>
</dbReference>
<dbReference type="OrthoDB" id="10252077at2759"/>
<dbReference type="PROSITE" id="PS51835">
    <property type="entry name" value="DENN_C9ORF72"/>
    <property type="match status" value="1"/>
</dbReference>
<sequence>MNLSLVYATLQRVSSIDGQSLDIWTNQSRGLNNFGKAFKNGGLGENGSECMSDTTFSSKDIHEDIDAFVSSTETESSELLSPMSLSDHAQENIPSTVKEENSTDKNQHKDHADISENSECDSGFADSLIQAKSPEKLKTGSYSDKSEIFSGGSLERENNVTIRQFPECASKLFRAVVVSCWDNICGPRIMRTWLANDFKIQDDRLLEICRKSLVHELDRDEGDGSINMKSFTVSKEDFTAMTYIFNGMTKLGIKVHGITFLLHNTHIRDFFSCLDLIKRYMQRLVGSFRILLEKTDGRNKALTFFDDHIPKLVEISETMERFAIPEAVALTATYLSHQHRLSFSKEELLKDAIMSHLLTCGNTLVTGSSEKRINKMILTLALFSQLSDRRCSRLVAAAGEKRWNRYIPDLCIQGLLMPKITSEAPKKQFISQLPHHDILCSYYPTTIVDISGRNVWQTYLVDGHKAGRQRLLNRELLDLALDKKRRTVIPMVTLFCPDQPETLVTNFVKEVFQLPPNSRHDYTVSFVYSLKRQAMLLIRRIEAIVLAKRPGKPNVMRLREEMRLENEGDFRIILAQAEKLKPGFYSYIIEKTDFSQYALLQGYTT</sequence>
<dbReference type="GO" id="GO:0005776">
    <property type="term" value="C:autophagosome"/>
    <property type="evidence" value="ECO:0007669"/>
    <property type="project" value="TreeGrafter"/>
</dbReference>
<accession>A0A1S3JU23</accession>
<gene>
    <name evidence="3" type="primary">LOC106176136</name>
</gene>
<dbReference type="KEGG" id="lak:106176136"/>
<dbReference type="RefSeq" id="XP_013413828.1">
    <property type="nucleotide sequence ID" value="XM_013558374.1"/>
</dbReference>
<dbReference type="InParanoid" id="A0A1S3JU23"/>
<protein>
    <submittedName>
        <fullName evidence="3">Guanine nucleotide exchange C9orf72</fullName>
    </submittedName>
</protein>
<evidence type="ECO:0000313" key="3">
    <source>
        <dbReference type="RefSeq" id="XP_013413828.1"/>
    </source>
</evidence>
<organism evidence="2 3">
    <name type="scientific">Lingula anatina</name>
    <name type="common">Brachiopod</name>
    <name type="synonym">Lingula unguis</name>
    <dbReference type="NCBI Taxonomy" id="7574"/>
    <lineage>
        <taxon>Eukaryota</taxon>
        <taxon>Metazoa</taxon>
        <taxon>Spiralia</taxon>
        <taxon>Lophotrochozoa</taxon>
        <taxon>Brachiopoda</taxon>
        <taxon>Linguliformea</taxon>
        <taxon>Lingulata</taxon>
        <taxon>Lingulida</taxon>
        <taxon>Linguloidea</taxon>
        <taxon>Lingulidae</taxon>
        <taxon>Lingula</taxon>
    </lineage>
</organism>
<reference evidence="3" key="1">
    <citation type="submission" date="2025-08" db="UniProtKB">
        <authorList>
            <consortium name="RefSeq"/>
        </authorList>
    </citation>
    <scope>IDENTIFICATION</scope>
    <source>
        <tissue evidence="3">Gonads</tissue>
    </source>
</reference>
<feature type="compositionally biased region" description="Basic and acidic residues" evidence="1">
    <location>
        <begin position="97"/>
        <end position="114"/>
    </location>
</feature>
<dbReference type="InterPro" id="IPR027819">
    <property type="entry name" value="C9orf72"/>
</dbReference>